<keyword evidence="5" id="KW-1185">Reference proteome</keyword>
<evidence type="ECO:0000313" key="4">
    <source>
        <dbReference type="Proteomes" id="UP000284189"/>
    </source>
</evidence>
<reference evidence="3 5" key="2">
    <citation type="submission" date="2019-07" db="EMBL/GenBank/DDBJ databases">
        <title>Draft genome of two Muricauda strains isolated from deep sea.</title>
        <authorList>
            <person name="Sun C."/>
        </authorList>
    </citation>
    <scope>NUCLEOTIDE SEQUENCE [LARGE SCALE GENOMIC DNA]</scope>
    <source>
        <strain evidence="3 5">NH166</strain>
    </source>
</reference>
<dbReference type="InterPro" id="IPR036116">
    <property type="entry name" value="FN3_sf"/>
</dbReference>
<dbReference type="PROSITE" id="PS50853">
    <property type="entry name" value="FN3"/>
    <property type="match status" value="2"/>
</dbReference>
<dbReference type="SUPFAM" id="SSF49265">
    <property type="entry name" value="Fibronectin type III"/>
    <property type="match status" value="3"/>
</dbReference>
<accession>A0A418N4Y4</accession>
<dbReference type="Proteomes" id="UP000284189">
    <property type="component" value="Unassembled WGS sequence"/>
</dbReference>
<reference evidence="2 4" key="1">
    <citation type="submission" date="2018-08" db="EMBL/GenBank/DDBJ databases">
        <title>Proposal of Muricauda 72 sp.nov. and Muricauda NH166 sp.nov., isolated from seawater.</title>
        <authorList>
            <person name="Cheng H."/>
            <person name="Wu Y.-H."/>
            <person name="Guo L.-L."/>
            <person name="Xu X.-W."/>
        </authorList>
    </citation>
    <scope>NUCLEOTIDE SEQUENCE [LARGE SCALE GENOMIC DNA]</scope>
    <source>
        <strain evidence="2 4">NH166</strain>
    </source>
</reference>
<dbReference type="InterPro" id="IPR013783">
    <property type="entry name" value="Ig-like_fold"/>
</dbReference>
<gene>
    <name evidence="2" type="ORF">D2U88_17235</name>
    <name evidence="3" type="ORF">FQ019_17035</name>
</gene>
<protein>
    <recommendedName>
        <fullName evidence="1">Fibronectin type-III domain-containing protein</fullName>
    </recommendedName>
</protein>
<evidence type="ECO:0000313" key="5">
    <source>
        <dbReference type="Proteomes" id="UP000321528"/>
    </source>
</evidence>
<evidence type="ECO:0000313" key="2">
    <source>
        <dbReference type="EMBL" id="RIV68912.1"/>
    </source>
</evidence>
<sequence length="718" mass="81354">MMVKALKDILFGKKLLNRHFAPLHSVACFWLLAISLFLVSKSHAQQDSLELETPQIVVMARPQQNGSIMLRWAVTTALAWRKLNQDGYEVKRYTVTQNQTTLPRPIEKSLGFFKPQPLEEWMPQIETNDNAAVLAQSIYGESFDVEGMNELSSIINLAQEQEQRFTWGLYAADQDFEVAQMAGLGYVDNEVYANEKYVYKVSPAAPDNVLSIQEGGVFIGLKDYEELPKPLDLAVVFMDGKTLLSWNYATHHQLYNSYYVERSEDGINFKSLNDLPLTSLNHSERTDPQRMFYTDSITNGKTYHYRIKAKTPFGEFSPFSEVVSGKGEKLLEYVPHITNKHYLDERSVLLEWEFLEEGNGHITGFELNKSNRADGTYKTVVKNIPPEARKVQYDGLDPTNYMTITAIGKNGGSRTSFPALVQPVDSVPPNKPKGFKGSIDSLGVVTLNWDPNTEKDILGYRIFKGNNKNEEYSQITVSPHQGTTYYDSVSVKSLNNKVYYQLIAVDQRFNMSEPSEILEIKKPDFVRPNQPVFKSYHIKEGKVHLTWAKSSSEDVVQHQLYRKEKDSVGWRLVHTLEESSGPSIASWADSEVEENRQYSYTLIAVDDSGLESDPSPPLTVVLPKATLYPPLEGVYGLADREHNAIELHWKSYKLENASKIVIYKGLKAGSMNLLKEIPADATGIIDRKVKVNNEYTYLFRMVFQDGGVSGISTLDVKY</sequence>
<dbReference type="OrthoDB" id="923194at2"/>
<dbReference type="CDD" id="cd00063">
    <property type="entry name" value="FN3"/>
    <property type="match status" value="2"/>
</dbReference>
<dbReference type="EMBL" id="QXFJ01000030">
    <property type="protein sequence ID" value="RIV68912.1"/>
    <property type="molecule type" value="Genomic_DNA"/>
</dbReference>
<dbReference type="RefSeq" id="WP_119641749.1">
    <property type="nucleotide sequence ID" value="NZ_QXFJ01000030.1"/>
</dbReference>
<feature type="domain" description="Fibronectin type-III" evidence="1">
    <location>
        <begin position="527"/>
        <end position="625"/>
    </location>
</feature>
<evidence type="ECO:0000259" key="1">
    <source>
        <dbReference type="PROSITE" id="PS50853"/>
    </source>
</evidence>
<dbReference type="Proteomes" id="UP000321528">
    <property type="component" value="Unassembled WGS sequence"/>
</dbReference>
<feature type="domain" description="Fibronectin type-III" evidence="1">
    <location>
        <begin position="334"/>
        <end position="429"/>
    </location>
</feature>
<organism evidence="2 4">
    <name type="scientific">Flagellimonas aequoris</name>
    <dbReference type="NCBI Taxonomy" id="2306997"/>
    <lineage>
        <taxon>Bacteria</taxon>
        <taxon>Pseudomonadati</taxon>
        <taxon>Bacteroidota</taxon>
        <taxon>Flavobacteriia</taxon>
        <taxon>Flavobacteriales</taxon>
        <taxon>Flavobacteriaceae</taxon>
        <taxon>Flagellimonas</taxon>
    </lineage>
</organism>
<dbReference type="EMBL" id="VNWL01000029">
    <property type="protein sequence ID" value="TXK00618.1"/>
    <property type="molecule type" value="Genomic_DNA"/>
</dbReference>
<comment type="caution">
    <text evidence="2">The sequence shown here is derived from an EMBL/GenBank/DDBJ whole genome shotgun (WGS) entry which is preliminary data.</text>
</comment>
<evidence type="ECO:0000313" key="3">
    <source>
        <dbReference type="EMBL" id="TXK00618.1"/>
    </source>
</evidence>
<dbReference type="AlphaFoldDB" id="A0A418N4Y4"/>
<dbReference type="Gene3D" id="2.60.40.10">
    <property type="entry name" value="Immunoglobulins"/>
    <property type="match status" value="4"/>
</dbReference>
<dbReference type="InterPro" id="IPR003961">
    <property type="entry name" value="FN3_dom"/>
</dbReference>
<name>A0A418N4Y4_9FLAO</name>
<proteinExistence type="predicted"/>